<dbReference type="EMBL" id="BMSL01000011">
    <property type="protein sequence ID" value="GGS45952.1"/>
    <property type="molecule type" value="Genomic_DNA"/>
</dbReference>
<accession>A0A918GM05</accession>
<gene>
    <name evidence="1" type="ORF">GCM10010238_39600</name>
</gene>
<reference evidence="1" key="1">
    <citation type="journal article" date="2014" name="Int. J. Syst. Evol. Microbiol.">
        <title>Complete genome sequence of Corynebacterium casei LMG S-19264T (=DSM 44701T), isolated from a smear-ripened cheese.</title>
        <authorList>
            <consortium name="US DOE Joint Genome Institute (JGI-PGF)"/>
            <person name="Walter F."/>
            <person name="Albersmeier A."/>
            <person name="Kalinowski J."/>
            <person name="Ruckert C."/>
        </authorList>
    </citation>
    <scope>NUCLEOTIDE SEQUENCE</scope>
    <source>
        <strain evidence="1">JCM 4234</strain>
    </source>
</reference>
<protein>
    <submittedName>
        <fullName evidence="1">Uncharacterized protein</fullName>
    </submittedName>
</protein>
<proteinExistence type="predicted"/>
<evidence type="ECO:0000313" key="1">
    <source>
        <dbReference type="EMBL" id="GGS45952.1"/>
    </source>
</evidence>
<keyword evidence="2" id="KW-1185">Reference proteome</keyword>
<evidence type="ECO:0000313" key="2">
    <source>
        <dbReference type="Proteomes" id="UP000653493"/>
    </source>
</evidence>
<sequence length="66" mass="6600">MVGVLSAANAEVPARVAEATGTAIASTSARRAPVRLTLALRCRRPPAGAKVFVGVVGVSSGVPVMK</sequence>
<organism evidence="1 2">
    <name type="scientific">Streptomyces griseoviridis</name>
    <dbReference type="NCBI Taxonomy" id="45398"/>
    <lineage>
        <taxon>Bacteria</taxon>
        <taxon>Bacillati</taxon>
        <taxon>Actinomycetota</taxon>
        <taxon>Actinomycetes</taxon>
        <taxon>Kitasatosporales</taxon>
        <taxon>Streptomycetaceae</taxon>
        <taxon>Streptomyces</taxon>
    </lineage>
</organism>
<reference evidence="1" key="2">
    <citation type="submission" date="2020-09" db="EMBL/GenBank/DDBJ databases">
        <authorList>
            <person name="Sun Q."/>
            <person name="Ohkuma M."/>
        </authorList>
    </citation>
    <scope>NUCLEOTIDE SEQUENCE</scope>
    <source>
        <strain evidence="1">JCM 4234</strain>
    </source>
</reference>
<dbReference type="Proteomes" id="UP000653493">
    <property type="component" value="Unassembled WGS sequence"/>
</dbReference>
<comment type="caution">
    <text evidence="1">The sequence shown here is derived from an EMBL/GenBank/DDBJ whole genome shotgun (WGS) entry which is preliminary data.</text>
</comment>
<dbReference type="AlphaFoldDB" id="A0A918GM05"/>
<name>A0A918GM05_STRGD</name>